<comment type="subcellular location">
    <subcellularLocation>
        <location evidence="1">Nucleus</location>
    </subcellularLocation>
</comment>
<protein>
    <recommendedName>
        <fullName evidence="5">HSF-type DNA-binding domain-containing protein</fullName>
    </recommendedName>
</protein>
<dbReference type="InterPro" id="IPR036388">
    <property type="entry name" value="WH-like_DNA-bd_sf"/>
</dbReference>
<gene>
    <name evidence="6" type="ORF">ACHHYP_01664</name>
</gene>
<evidence type="ECO:0000313" key="6">
    <source>
        <dbReference type="EMBL" id="OQR94176.1"/>
    </source>
</evidence>
<dbReference type="InterPro" id="IPR036390">
    <property type="entry name" value="WH_DNA-bd_sf"/>
</dbReference>
<name>A0A1V9Z847_ACHHY</name>
<evidence type="ECO:0000256" key="4">
    <source>
        <dbReference type="RuleBase" id="RU004020"/>
    </source>
</evidence>
<reference evidence="6 7" key="1">
    <citation type="journal article" date="2014" name="Genome Biol. Evol.">
        <title>The secreted proteins of Achlya hypogyna and Thraustotheca clavata identify the ancestral oomycete secretome and reveal gene acquisitions by horizontal gene transfer.</title>
        <authorList>
            <person name="Misner I."/>
            <person name="Blouin N."/>
            <person name="Leonard G."/>
            <person name="Richards T.A."/>
            <person name="Lane C.E."/>
        </authorList>
    </citation>
    <scope>NUCLEOTIDE SEQUENCE [LARGE SCALE GENOMIC DNA]</scope>
    <source>
        <strain evidence="6 7">ATCC 48635</strain>
    </source>
</reference>
<feature type="domain" description="HSF-type DNA-binding" evidence="5">
    <location>
        <begin position="2"/>
        <end position="95"/>
    </location>
</feature>
<evidence type="ECO:0000256" key="3">
    <source>
        <dbReference type="ARBA" id="ARBA00023242"/>
    </source>
</evidence>
<evidence type="ECO:0000256" key="1">
    <source>
        <dbReference type="ARBA" id="ARBA00004123"/>
    </source>
</evidence>
<dbReference type="Gene3D" id="1.10.10.10">
    <property type="entry name" value="Winged helix-like DNA-binding domain superfamily/Winged helix DNA-binding domain"/>
    <property type="match status" value="1"/>
</dbReference>
<dbReference type="OrthoDB" id="60033at2759"/>
<dbReference type="PANTHER" id="PTHR10015:SF206">
    <property type="entry name" value="HSF-TYPE DNA-BINDING DOMAIN-CONTAINING PROTEIN"/>
    <property type="match status" value="1"/>
</dbReference>
<sequence length="157" mass="18041">MSSAIFLQKLHSLLRSAPANIISWKHDGSAFAVYDIAALEAQVLPRYFKHSNYASFTRQLRFYGFRRSRCEGVSEFHHADFLRDLPNAMRSMRRKTFHSNIGGTPRAEVDGLWCALSQFEEHMEELTNKTNLLRLALRTMLRTTKPIPVGVINRSVT</sequence>
<proteinExistence type="inferred from homology"/>
<dbReference type="SMART" id="SM00415">
    <property type="entry name" value="HSF"/>
    <property type="match status" value="1"/>
</dbReference>
<comment type="caution">
    <text evidence="6">The sequence shown here is derived from an EMBL/GenBank/DDBJ whole genome shotgun (WGS) entry which is preliminary data.</text>
</comment>
<dbReference type="GO" id="GO:0043565">
    <property type="term" value="F:sequence-specific DNA binding"/>
    <property type="evidence" value="ECO:0007669"/>
    <property type="project" value="InterPro"/>
</dbReference>
<dbReference type="Proteomes" id="UP000243579">
    <property type="component" value="Unassembled WGS sequence"/>
</dbReference>
<evidence type="ECO:0000256" key="2">
    <source>
        <dbReference type="ARBA" id="ARBA00023125"/>
    </source>
</evidence>
<dbReference type="STRING" id="1202772.A0A1V9Z847"/>
<dbReference type="PANTHER" id="PTHR10015">
    <property type="entry name" value="HEAT SHOCK TRANSCRIPTION FACTOR"/>
    <property type="match status" value="1"/>
</dbReference>
<organism evidence="6 7">
    <name type="scientific">Achlya hypogyna</name>
    <name type="common">Oomycete</name>
    <name type="synonym">Protoachlya hypogyna</name>
    <dbReference type="NCBI Taxonomy" id="1202772"/>
    <lineage>
        <taxon>Eukaryota</taxon>
        <taxon>Sar</taxon>
        <taxon>Stramenopiles</taxon>
        <taxon>Oomycota</taxon>
        <taxon>Saprolegniomycetes</taxon>
        <taxon>Saprolegniales</taxon>
        <taxon>Achlyaceae</taxon>
        <taxon>Achlya</taxon>
    </lineage>
</organism>
<dbReference type="AlphaFoldDB" id="A0A1V9Z847"/>
<evidence type="ECO:0000259" key="5">
    <source>
        <dbReference type="SMART" id="SM00415"/>
    </source>
</evidence>
<keyword evidence="2" id="KW-0238">DNA-binding</keyword>
<dbReference type="Pfam" id="PF00447">
    <property type="entry name" value="HSF_DNA-bind"/>
    <property type="match status" value="1"/>
</dbReference>
<dbReference type="GO" id="GO:0005634">
    <property type="term" value="C:nucleus"/>
    <property type="evidence" value="ECO:0007669"/>
    <property type="project" value="UniProtKB-SubCell"/>
</dbReference>
<dbReference type="SUPFAM" id="SSF46785">
    <property type="entry name" value="Winged helix' DNA-binding domain"/>
    <property type="match status" value="1"/>
</dbReference>
<dbReference type="PRINTS" id="PR00056">
    <property type="entry name" value="HSFDOMAIN"/>
</dbReference>
<dbReference type="EMBL" id="JNBR01000373">
    <property type="protein sequence ID" value="OQR94176.1"/>
    <property type="molecule type" value="Genomic_DNA"/>
</dbReference>
<dbReference type="GO" id="GO:0003700">
    <property type="term" value="F:DNA-binding transcription factor activity"/>
    <property type="evidence" value="ECO:0007669"/>
    <property type="project" value="InterPro"/>
</dbReference>
<keyword evidence="3" id="KW-0539">Nucleus</keyword>
<comment type="similarity">
    <text evidence="4">Belongs to the HSF family.</text>
</comment>
<evidence type="ECO:0000313" key="7">
    <source>
        <dbReference type="Proteomes" id="UP000243579"/>
    </source>
</evidence>
<keyword evidence="7" id="KW-1185">Reference proteome</keyword>
<accession>A0A1V9Z847</accession>
<dbReference type="InterPro" id="IPR000232">
    <property type="entry name" value="HSF_DNA-bd"/>
</dbReference>